<evidence type="ECO:0000256" key="1">
    <source>
        <dbReference type="ARBA" id="ARBA00022527"/>
    </source>
</evidence>
<dbReference type="PANTHER" id="PTHR47763">
    <property type="entry name" value="ALPHA-PROTEIN KINASE VWKA"/>
    <property type="match status" value="1"/>
</dbReference>
<dbReference type="SUPFAM" id="SSF53300">
    <property type="entry name" value="vWA-like"/>
    <property type="match status" value="1"/>
</dbReference>
<keyword evidence="1" id="KW-0723">Serine/threonine-protein kinase</keyword>
<dbReference type="InterPro" id="IPR036465">
    <property type="entry name" value="vWFA_dom_sf"/>
</dbReference>
<evidence type="ECO:0000313" key="6">
    <source>
        <dbReference type="EMBL" id="CEM20344.1"/>
    </source>
</evidence>
<protein>
    <recommendedName>
        <fullName evidence="5">Alpha-type protein kinase domain-containing protein</fullName>
    </recommendedName>
</protein>
<dbReference type="PhylomeDB" id="A0A0G4FZ35"/>
<dbReference type="CDD" id="cd04515">
    <property type="entry name" value="Alpha_kinase"/>
    <property type="match status" value="1"/>
</dbReference>
<dbReference type="EMBL" id="CDMY01000525">
    <property type="protein sequence ID" value="CEM20344.1"/>
    <property type="molecule type" value="Genomic_DNA"/>
</dbReference>
<dbReference type="InterPro" id="IPR052969">
    <property type="entry name" value="Thr-specific_kinase-like"/>
</dbReference>
<dbReference type="PROSITE" id="PS51158">
    <property type="entry name" value="ALPHA_KINASE"/>
    <property type="match status" value="1"/>
</dbReference>
<dbReference type="STRING" id="1169540.A0A0G4FZ35"/>
<keyword evidence="2" id="KW-0808">Transferase</keyword>
<dbReference type="Pfam" id="PF02816">
    <property type="entry name" value="Alpha_kinase"/>
    <property type="match status" value="1"/>
</dbReference>
<proteinExistence type="predicted"/>
<dbReference type="InterPro" id="IPR011009">
    <property type="entry name" value="Kinase-like_dom_sf"/>
</dbReference>
<keyword evidence="4" id="KW-0175">Coiled coil</keyword>
<evidence type="ECO:0000256" key="2">
    <source>
        <dbReference type="ARBA" id="ARBA00022679"/>
    </source>
</evidence>
<dbReference type="Gene3D" id="3.40.50.410">
    <property type="entry name" value="von Willebrand factor, type A domain"/>
    <property type="match status" value="1"/>
</dbReference>
<organism evidence="6 7">
    <name type="scientific">Vitrella brassicaformis (strain CCMP3155)</name>
    <dbReference type="NCBI Taxonomy" id="1169540"/>
    <lineage>
        <taxon>Eukaryota</taxon>
        <taxon>Sar</taxon>
        <taxon>Alveolata</taxon>
        <taxon>Colpodellida</taxon>
        <taxon>Vitrellaceae</taxon>
        <taxon>Vitrella</taxon>
    </lineage>
</organism>
<dbReference type="Gene3D" id="3.20.200.10">
    <property type="entry name" value="MHCK/EF2 kinase"/>
    <property type="match status" value="1"/>
</dbReference>
<dbReference type="PANTHER" id="PTHR47763:SF4">
    <property type="entry name" value="ALPHA-PROTEIN KINASE VWKA"/>
    <property type="match status" value="1"/>
</dbReference>
<dbReference type="GO" id="GO:0005524">
    <property type="term" value="F:ATP binding"/>
    <property type="evidence" value="ECO:0007669"/>
    <property type="project" value="InterPro"/>
</dbReference>
<feature type="coiled-coil region" evidence="4">
    <location>
        <begin position="9"/>
        <end position="102"/>
    </location>
</feature>
<dbReference type="InParanoid" id="A0A0G4FZ35"/>
<evidence type="ECO:0000313" key="7">
    <source>
        <dbReference type="Proteomes" id="UP000041254"/>
    </source>
</evidence>
<keyword evidence="3" id="KW-0418">Kinase</keyword>
<feature type="domain" description="Alpha-type protein kinase" evidence="5">
    <location>
        <begin position="411"/>
        <end position="623"/>
    </location>
</feature>
<dbReference type="AlphaFoldDB" id="A0A0G4FZ35"/>
<dbReference type="GO" id="GO:0004674">
    <property type="term" value="F:protein serine/threonine kinase activity"/>
    <property type="evidence" value="ECO:0007669"/>
    <property type="project" value="UniProtKB-KW"/>
</dbReference>
<reference evidence="6 7" key="1">
    <citation type="submission" date="2014-11" db="EMBL/GenBank/DDBJ databases">
        <authorList>
            <person name="Zhu J."/>
            <person name="Qi W."/>
            <person name="Song R."/>
        </authorList>
    </citation>
    <scope>NUCLEOTIDE SEQUENCE [LARGE SCALE GENOMIC DNA]</scope>
</reference>
<accession>A0A0G4FZ35</accession>
<dbReference type="OMA" id="HKNWEDI"/>
<sequence length="748" mass="83697">MADDRDALIKQLQADLETKKATKARREEEDAKDALIKKLQADLETKKATKARQEEEERRRQAARIRELEEANRAAYRAAYREEAKDDRIRELEERLRTESRTDIASGIRGVVRQSTSVDLVAMMDCTASMESWIAEAARALCFIIGDVKEKFPALAYRAAFVGYRDYNDGVMRVERLSIAPFTSDIASVQAHIKRQGAITGDAPDEPEDVAGAMSAALGLDWSSMTRLVIHVGDAPPHGVAYHNYGASCDNFPHGHPDDTKIETLAASFREHGIQYGFIKINNSTDKFLGVLREHYEGAGMPFKLNVVELGGDYTAFQPNVSRMLKDSVTSTFKRMSRSDKASMKALPLAVGGKLIGGLGAIAEEDEEEEMRNLEVEKKPPNWDRLGDRVERAVRHTYHFRGGDKALSVLEWEEVNGSFSSSKSDTTVRISKHPFDKGGMRYASYLKDMDLDLKRVAKLPLEVLEGGRLEAYAKADMCTQAVCKLLAKKFNMQTLEKGINRMVSFIDVAVYEFPDRPDAERWMTVEPYIEGEYKKFSNNSGWASNEAGAELAASFSHWTHHETGGFLIAVDIQGVGNVYTDPQIHSKRGAMFGEGDLGRKGVEHFFATHTCNEVCRKLGLVHPDPEAAARMEAAMRAALDDTAIGEEELIEVLAMDGTPGSDMQICCELCGCIFVVTDRDKYMSFRRQGKDLSCNTCRDNCRRDKTQVACSECGKRFPVNLHFYRMKGMDQPKKCRDCKAKRGGRTRD</sequence>
<dbReference type="InterPro" id="IPR004166">
    <property type="entry name" value="a-kinase_dom"/>
</dbReference>
<gene>
    <name evidence="6" type="ORF">Vbra_21821</name>
</gene>
<name>A0A0G4FZ35_VITBC</name>
<evidence type="ECO:0000259" key="5">
    <source>
        <dbReference type="PROSITE" id="PS51158"/>
    </source>
</evidence>
<dbReference type="Gene3D" id="3.30.200.20">
    <property type="entry name" value="Phosphorylase Kinase, domain 1"/>
    <property type="match status" value="1"/>
</dbReference>
<dbReference type="SUPFAM" id="SSF56112">
    <property type="entry name" value="Protein kinase-like (PK-like)"/>
    <property type="match status" value="1"/>
</dbReference>
<evidence type="ECO:0000256" key="3">
    <source>
        <dbReference type="ARBA" id="ARBA00022777"/>
    </source>
</evidence>
<dbReference type="SMART" id="SM00811">
    <property type="entry name" value="Alpha_kinase"/>
    <property type="match status" value="1"/>
</dbReference>
<dbReference type="OrthoDB" id="301415at2759"/>
<dbReference type="VEuPathDB" id="CryptoDB:Vbra_21821"/>
<dbReference type="Proteomes" id="UP000041254">
    <property type="component" value="Unassembled WGS sequence"/>
</dbReference>
<keyword evidence="7" id="KW-1185">Reference proteome</keyword>
<evidence type="ECO:0000256" key="4">
    <source>
        <dbReference type="SAM" id="Coils"/>
    </source>
</evidence>